<gene>
    <name evidence="1" type="ORF">ACFQ4H_00425</name>
</gene>
<protein>
    <recommendedName>
        <fullName evidence="3">Thiazolylpeptide-type bacteriocin</fullName>
    </recommendedName>
</protein>
<dbReference type="Proteomes" id="UP001597260">
    <property type="component" value="Unassembled WGS sequence"/>
</dbReference>
<dbReference type="EMBL" id="JBHTMP010000001">
    <property type="protein sequence ID" value="MFD1319545.1"/>
    <property type="molecule type" value="Genomic_DNA"/>
</dbReference>
<accession>A0ABW3Y6J6</accession>
<evidence type="ECO:0000313" key="1">
    <source>
        <dbReference type="EMBL" id="MFD1319545.1"/>
    </source>
</evidence>
<organism evidence="1 2">
    <name type="scientific">Micromonospora sonneratiae</name>
    <dbReference type="NCBI Taxonomy" id="1184706"/>
    <lineage>
        <taxon>Bacteria</taxon>
        <taxon>Bacillati</taxon>
        <taxon>Actinomycetota</taxon>
        <taxon>Actinomycetes</taxon>
        <taxon>Micromonosporales</taxon>
        <taxon>Micromonosporaceae</taxon>
        <taxon>Micromonospora</taxon>
    </lineage>
</organism>
<proteinExistence type="predicted"/>
<comment type="caution">
    <text evidence="1">The sequence shown here is derived from an EMBL/GenBank/DDBJ whole genome shotgun (WGS) entry which is preliminary data.</text>
</comment>
<reference evidence="2" key="1">
    <citation type="journal article" date="2019" name="Int. J. Syst. Evol. Microbiol.">
        <title>The Global Catalogue of Microorganisms (GCM) 10K type strain sequencing project: providing services to taxonomists for standard genome sequencing and annotation.</title>
        <authorList>
            <consortium name="The Broad Institute Genomics Platform"/>
            <consortium name="The Broad Institute Genome Sequencing Center for Infectious Disease"/>
            <person name="Wu L."/>
            <person name="Ma J."/>
        </authorList>
    </citation>
    <scope>NUCLEOTIDE SEQUENCE [LARGE SCALE GENOMIC DNA]</scope>
    <source>
        <strain evidence="2">JCM 31037</strain>
    </source>
</reference>
<evidence type="ECO:0000313" key="2">
    <source>
        <dbReference type="Proteomes" id="UP001597260"/>
    </source>
</evidence>
<keyword evidence="2" id="KW-1185">Reference proteome</keyword>
<name>A0ABW3Y6J6_9ACTN</name>
<evidence type="ECO:0008006" key="3">
    <source>
        <dbReference type="Google" id="ProtNLM"/>
    </source>
</evidence>
<dbReference type="RefSeq" id="WP_377565486.1">
    <property type="nucleotide sequence ID" value="NZ_JBHTMP010000001.1"/>
</dbReference>
<sequence>MLTGQLKNDLLQIEAETFEIVDLASTAQDLATVPVDAEIGIIADGEYAAAACSSSCSCSSCCSCSTSSCCSTSTSTSSCG</sequence>